<proteinExistence type="predicted"/>
<dbReference type="AlphaFoldDB" id="A0A6M3L3S8"/>
<protein>
    <submittedName>
        <fullName evidence="1">Uncharacterized protein</fullName>
    </submittedName>
</protein>
<gene>
    <name evidence="1" type="ORF">MM415B02637_0002</name>
</gene>
<name>A0A6M3L3S8_9ZZZZ</name>
<sequence>MNGDALRPVNEKYSAVHVKPDLAVRGRPAMIEFRYPDSSDEVEVWKTNTALILGLCHEAFKMSANGLALFSQNHWKLVETITEGIFCGRDFNKYEEEWVRDLRVEMATCLGGNLGSYVDSRSRVGLVEMINEGPFYEPTTYCGVKFVDSGVVSEEPFAESTNVESPFVAYDSGLVFTTNSSGNYTVIADDYRRF</sequence>
<evidence type="ECO:0000313" key="1">
    <source>
        <dbReference type="EMBL" id="QJA88949.1"/>
    </source>
</evidence>
<organism evidence="1">
    <name type="scientific">viral metagenome</name>
    <dbReference type="NCBI Taxonomy" id="1070528"/>
    <lineage>
        <taxon>unclassified sequences</taxon>
        <taxon>metagenomes</taxon>
        <taxon>organismal metagenomes</taxon>
    </lineage>
</organism>
<accession>A0A6M3L3S8</accession>
<reference evidence="1" key="1">
    <citation type="submission" date="2020-03" db="EMBL/GenBank/DDBJ databases">
        <title>The deep terrestrial virosphere.</title>
        <authorList>
            <person name="Holmfeldt K."/>
            <person name="Nilsson E."/>
            <person name="Simone D."/>
            <person name="Lopez-Fernandez M."/>
            <person name="Wu X."/>
            <person name="de Brujin I."/>
            <person name="Lundin D."/>
            <person name="Andersson A."/>
            <person name="Bertilsson S."/>
            <person name="Dopson M."/>
        </authorList>
    </citation>
    <scope>NUCLEOTIDE SEQUENCE</scope>
    <source>
        <strain evidence="1">MM415B02637</strain>
    </source>
</reference>
<dbReference type="EMBL" id="MT142814">
    <property type="protein sequence ID" value="QJA88949.1"/>
    <property type="molecule type" value="Genomic_DNA"/>
</dbReference>